<evidence type="ECO:0000313" key="2">
    <source>
        <dbReference type="Proteomes" id="UP001163846"/>
    </source>
</evidence>
<comment type="caution">
    <text evidence="1">The sequence shown here is derived from an EMBL/GenBank/DDBJ whole genome shotgun (WGS) entry which is preliminary data.</text>
</comment>
<gene>
    <name evidence="1" type="ORF">F5878DRAFT_659419</name>
</gene>
<keyword evidence="2" id="KW-1185">Reference proteome</keyword>
<name>A0AA38PCL6_9AGAR</name>
<accession>A0AA38PCL6</accession>
<dbReference type="AlphaFoldDB" id="A0AA38PCL6"/>
<proteinExistence type="predicted"/>
<organism evidence="1 2">
    <name type="scientific">Lentinula raphanica</name>
    <dbReference type="NCBI Taxonomy" id="153919"/>
    <lineage>
        <taxon>Eukaryota</taxon>
        <taxon>Fungi</taxon>
        <taxon>Dikarya</taxon>
        <taxon>Basidiomycota</taxon>
        <taxon>Agaricomycotina</taxon>
        <taxon>Agaricomycetes</taxon>
        <taxon>Agaricomycetidae</taxon>
        <taxon>Agaricales</taxon>
        <taxon>Marasmiineae</taxon>
        <taxon>Omphalotaceae</taxon>
        <taxon>Lentinula</taxon>
    </lineage>
</organism>
<sequence length="388" mass="45865">MLGNVILPSAKSLEFRNNLARLVTPLRRVRPRIPFFQLAAHRVPTLWGLYRGLLRAAPTEHIYNRVRILFKQNCHRTGTERTVRELQKGYKWFQIFERARGGDVKTQALLQRYDRFLKLRSEKSQWALLVEKELEWQRHLKNRPILTGGFVHPTLYHPPFPRMKPQPVSISRSIASRMKQRERRFAKIEELTRIKDMIRKEQYMEQGLIREARLKGIKFEPVFEGQDWSGPLADALATLFTNVKTTTARNLRPFSPVLLEQVRRARQNKIVNKTKERERERRGEILRVTRKRWKKGLTPHLLGTMSEKEKREELIVQRSSSEVGYVGLLKKRKGWKLKDPKMKVEGKEWSVEDAEWIGQEEREAATKALLHIQEANDIRRHRVEDPSP</sequence>
<dbReference type="Proteomes" id="UP001163846">
    <property type="component" value="Unassembled WGS sequence"/>
</dbReference>
<dbReference type="EMBL" id="MU806079">
    <property type="protein sequence ID" value="KAJ3840444.1"/>
    <property type="molecule type" value="Genomic_DNA"/>
</dbReference>
<protein>
    <submittedName>
        <fullName evidence="1">Uncharacterized protein</fullName>
    </submittedName>
</protein>
<reference evidence="1" key="1">
    <citation type="submission" date="2022-08" db="EMBL/GenBank/DDBJ databases">
        <authorList>
            <consortium name="DOE Joint Genome Institute"/>
            <person name="Min B."/>
            <person name="Riley R."/>
            <person name="Sierra-Patev S."/>
            <person name="Naranjo-Ortiz M."/>
            <person name="Looney B."/>
            <person name="Konkel Z."/>
            <person name="Slot J.C."/>
            <person name="Sakamoto Y."/>
            <person name="Steenwyk J.L."/>
            <person name="Rokas A."/>
            <person name="Carro J."/>
            <person name="Camarero S."/>
            <person name="Ferreira P."/>
            <person name="Molpeceres G."/>
            <person name="Ruiz-Duenas F.J."/>
            <person name="Serrano A."/>
            <person name="Henrissat B."/>
            <person name="Drula E."/>
            <person name="Hughes K.W."/>
            <person name="Mata J.L."/>
            <person name="Ishikawa N.K."/>
            <person name="Vargas-Isla R."/>
            <person name="Ushijima S."/>
            <person name="Smith C.A."/>
            <person name="Ahrendt S."/>
            <person name="Andreopoulos W."/>
            <person name="He G."/>
            <person name="Labutti K."/>
            <person name="Lipzen A."/>
            <person name="Ng V."/>
            <person name="Sandor L."/>
            <person name="Barry K."/>
            <person name="Martinez A.T."/>
            <person name="Xiao Y."/>
            <person name="Gibbons J.G."/>
            <person name="Terashima K."/>
            <person name="Hibbett D.S."/>
            <person name="Grigoriev I.V."/>
        </authorList>
    </citation>
    <scope>NUCLEOTIDE SEQUENCE</scope>
    <source>
        <strain evidence="1">TFB9207</strain>
    </source>
</reference>
<evidence type="ECO:0000313" key="1">
    <source>
        <dbReference type="EMBL" id="KAJ3840444.1"/>
    </source>
</evidence>